<evidence type="ECO:0000313" key="3">
    <source>
        <dbReference type="EMBL" id="HIQ91468.1"/>
    </source>
</evidence>
<dbReference type="Gene3D" id="2.40.260.10">
    <property type="entry name" value="Sortase"/>
    <property type="match status" value="1"/>
</dbReference>
<reference evidence="3" key="1">
    <citation type="submission" date="2020-10" db="EMBL/GenBank/DDBJ databases">
        <authorList>
            <person name="Gilroy R."/>
        </authorList>
    </citation>
    <scope>NUCLEOTIDE SEQUENCE</scope>
    <source>
        <strain evidence="3">CHK147-3167</strain>
    </source>
</reference>
<protein>
    <submittedName>
        <fullName evidence="3">Sortase</fullName>
    </submittedName>
</protein>
<feature type="active site" description="Acyl-thioester intermediate" evidence="2">
    <location>
        <position position="189"/>
    </location>
</feature>
<evidence type="ECO:0000313" key="4">
    <source>
        <dbReference type="Proteomes" id="UP000886786"/>
    </source>
</evidence>
<keyword evidence="1" id="KW-0378">Hydrolase</keyword>
<evidence type="ECO:0000256" key="1">
    <source>
        <dbReference type="ARBA" id="ARBA00022801"/>
    </source>
</evidence>
<dbReference type="CDD" id="cd00004">
    <property type="entry name" value="Sortase"/>
    <property type="match status" value="1"/>
</dbReference>
<proteinExistence type="predicted"/>
<comment type="caution">
    <text evidence="3">The sequence shown here is derived from an EMBL/GenBank/DDBJ whole genome shotgun (WGS) entry which is preliminary data.</text>
</comment>
<dbReference type="NCBIfam" id="TIGR01076">
    <property type="entry name" value="sortase_fam"/>
    <property type="match status" value="1"/>
</dbReference>
<dbReference type="InterPro" id="IPR023365">
    <property type="entry name" value="Sortase_dom-sf"/>
</dbReference>
<reference evidence="3" key="2">
    <citation type="journal article" date="2021" name="PeerJ">
        <title>Extensive microbial diversity within the chicken gut microbiome revealed by metagenomics and culture.</title>
        <authorList>
            <person name="Gilroy R."/>
            <person name="Ravi A."/>
            <person name="Getino M."/>
            <person name="Pursley I."/>
            <person name="Horton D.L."/>
            <person name="Alikhan N.F."/>
            <person name="Baker D."/>
            <person name="Gharbi K."/>
            <person name="Hall N."/>
            <person name="Watson M."/>
            <person name="Adriaenssens E.M."/>
            <person name="Foster-Nyarko E."/>
            <person name="Jarju S."/>
            <person name="Secka A."/>
            <person name="Antonio M."/>
            <person name="Oren A."/>
            <person name="Chaudhuri R.R."/>
            <person name="La Ragione R."/>
            <person name="Hildebrand F."/>
            <person name="Pallen M.J."/>
        </authorList>
    </citation>
    <scope>NUCLEOTIDE SEQUENCE</scope>
    <source>
        <strain evidence="3">CHK147-3167</strain>
    </source>
</reference>
<organism evidence="3 4">
    <name type="scientific">Candidatus Coprosoma intestinipullorum</name>
    <dbReference type="NCBI Taxonomy" id="2840752"/>
    <lineage>
        <taxon>Bacteria</taxon>
        <taxon>Bacillati</taxon>
        <taxon>Bacillota</taxon>
        <taxon>Bacillota incertae sedis</taxon>
        <taxon>Candidatus Coprosoma</taxon>
    </lineage>
</organism>
<evidence type="ECO:0000256" key="2">
    <source>
        <dbReference type="PIRSR" id="PIRSR605754-1"/>
    </source>
</evidence>
<dbReference type="EMBL" id="DVFV01000130">
    <property type="protein sequence ID" value="HIQ91468.1"/>
    <property type="molecule type" value="Genomic_DNA"/>
</dbReference>
<dbReference type="Pfam" id="PF04203">
    <property type="entry name" value="Sortase"/>
    <property type="match status" value="1"/>
</dbReference>
<accession>A0A9D0ZSN1</accession>
<name>A0A9D0ZSN1_9FIRM</name>
<dbReference type="InterPro" id="IPR005754">
    <property type="entry name" value="Sortase"/>
</dbReference>
<gene>
    <name evidence="3" type="ORF">IAB27_07630</name>
</gene>
<dbReference type="AlphaFoldDB" id="A0A9D0ZSN1"/>
<dbReference type="SUPFAM" id="SSF63817">
    <property type="entry name" value="Sortase"/>
    <property type="match status" value="1"/>
</dbReference>
<dbReference type="Proteomes" id="UP000886786">
    <property type="component" value="Unassembled WGS sequence"/>
</dbReference>
<sequence>MLKVIKNVSLILIILGHYAFCGYVLKEVHKALDYKPVLTTYGEKEDNDTLEVTLENDTEDEPILASEPEKKVLKKNYLGVITIEKIGLRQYFYDKNSSLNNVDKGIEVLNASDMPDENLGNFIIASHNGNSSIAYFHRLHELVNGDIVMVNYNNVLYKYQVSKIYEVPKTGKVIIDRDYSKKTITMITCSGEDKQLVVVGYLV</sequence>
<feature type="active site" description="Proton donor/acceptor" evidence="2">
    <location>
        <position position="127"/>
    </location>
</feature>
<dbReference type="GO" id="GO:0016787">
    <property type="term" value="F:hydrolase activity"/>
    <property type="evidence" value="ECO:0007669"/>
    <property type="project" value="UniProtKB-KW"/>
</dbReference>